<protein>
    <recommendedName>
        <fullName evidence="3">Methyltransferase</fullName>
    </recommendedName>
</protein>
<reference evidence="1 2" key="1">
    <citation type="submission" date="2024-01" db="EMBL/GenBank/DDBJ databases">
        <authorList>
            <person name="Waweru B."/>
        </authorList>
    </citation>
    <scope>NUCLEOTIDE SEQUENCE [LARGE SCALE GENOMIC DNA]</scope>
</reference>
<gene>
    <name evidence="1" type="ORF">DCAF_LOCUS25342</name>
</gene>
<dbReference type="PANTHER" id="PTHR44575">
    <property type="entry name" value="OS01G0589200 PROTEIN"/>
    <property type="match status" value="1"/>
</dbReference>
<sequence length="60" mass="6631">MAEHTLHHSLAWDVGTGNGQAALDGSYHSLFFFSAAEHYEQVIGTDVSEAQLKRPHPLVR</sequence>
<organism evidence="1 2">
    <name type="scientific">Dovyalis caffra</name>
    <dbReference type="NCBI Taxonomy" id="77055"/>
    <lineage>
        <taxon>Eukaryota</taxon>
        <taxon>Viridiplantae</taxon>
        <taxon>Streptophyta</taxon>
        <taxon>Embryophyta</taxon>
        <taxon>Tracheophyta</taxon>
        <taxon>Spermatophyta</taxon>
        <taxon>Magnoliopsida</taxon>
        <taxon>eudicotyledons</taxon>
        <taxon>Gunneridae</taxon>
        <taxon>Pentapetalae</taxon>
        <taxon>rosids</taxon>
        <taxon>fabids</taxon>
        <taxon>Malpighiales</taxon>
        <taxon>Salicaceae</taxon>
        <taxon>Flacourtieae</taxon>
        <taxon>Dovyalis</taxon>
    </lineage>
</organism>
<comment type="caution">
    <text evidence="1">The sequence shown here is derived from an EMBL/GenBank/DDBJ whole genome shotgun (WGS) entry which is preliminary data.</text>
</comment>
<dbReference type="EMBL" id="CAWUPB010001195">
    <property type="protein sequence ID" value="CAK7354794.1"/>
    <property type="molecule type" value="Genomic_DNA"/>
</dbReference>
<dbReference type="PANTHER" id="PTHR44575:SF2">
    <property type="entry name" value="OS01G0589200 PROTEIN"/>
    <property type="match status" value="1"/>
</dbReference>
<accession>A0AAV1SM59</accession>
<dbReference type="Proteomes" id="UP001314170">
    <property type="component" value="Unassembled WGS sequence"/>
</dbReference>
<dbReference type="SUPFAM" id="SSF53335">
    <property type="entry name" value="S-adenosyl-L-methionine-dependent methyltransferases"/>
    <property type="match status" value="1"/>
</dbReference>
<dbReference type="Gene3D" id="3.40.50.150">
    <property type="entry name" value="Vaccinia Virus protein VP39"/>
    <property type="match status" value="1"/>
</dbReference>
<name>A0AAV1SM59_9ROSI</name>
<evidence type="ECO:0000313" key="2">
    <source>
        <dbReference type="Proteomes" id="UP001314170"/>
    </source>
</evidence>
<evidence type="ECO:0008006" key="3">
    <source>
        <dbReference type="Google" id="ProtNLM"/>
    </source>
</evidence>
<keyword evidence="2" id="KW-1185">Reference proteome</keyword>
<dbReference type="AlphaFoldDB" id="A0AAV1SM59"/>
<dbReference type="InterPro" id="IPR029063">
    <property type="entry name" value="SAM-dependent_MTases_sf"/>
</dbReference>
<proteinExistence type="predicted"/>
<evidence type="ECO:0000313" key="1">
    <source>
        <dbReference type="EMBL" id="CAK7354794.1"/>
    </source>
</evidence>